<dbReference type="PROSITE" id="PS50968">
    <property type="entry name" value="BIOTINYL_LIPOYL"/>
    <property type="match status" value="1"/>
</dbReference>
<evidence type="ECO:0000256" key="3">
    <source>
        <dbReference type="ARBA" id="ARBA00017562"/>
    </source>
</evidence>
<dbReference type="PATRIC" id="fig|1594731.3.peg.352"/>
<dbReference type="STRING" id="1594731.WEOB_375"/>
<reference evidence="12" key="1">
    <citation type="submission" date="2015-01" db="EMBL/GenBank/DDBJ databases">
        <authorList>
            <person name="Manzano-Marin A."/>
            <person name="Manzano-Marin A."/>
        </authorList>
    </citation>
    <scope>NUCLEOTIDE SEQUENCE [LARGE SCALE GENOMIC DNA]</scope>
    <source>
        <strain evidence="12">obscurior</strain>
    </source>
</reference>
<evidence type="ECO:0000256" key="9">
    <source>
        <dbReference type="RuleBase" id="RU364072"/>
    </source>
</evidence>
<evidence type="ECO:0000256" key="5">
    <source>
        <dbReference type="ARBA" id="ARBA00022832"/>
    </source>
</evidence>
<dbReference type="GO" id="GO:0003989">
    <property type="term" value="F:acetyl-CoA carboxylase activity"/>
    <property type="evidence" value="ECO:0007669"/>
    <property type="project" value="InterPro"/>
</dbReference>
<dbReference type="AlphaFoldDB" id="A0A0H5BX68"/>
<dbReference type="GO" id="GO:0006633">
    <property type="term" value="P:fatty acid biosynthetic process"/>
    <property type="evidence" value="ECO:0007669"/>
    <property type="project" value="UniProtKB-UniPathway"/>
</dbReference>
<keyword evidence="5 9" id="KW-0276">Fatty acid metabolism</keyword>
<dbReference type="EMBL" id="LN774881">
    <property type="protein sequence ID" value="CEN32303.1"/>
    <property type="molecule type" value="Genomic_DNA"/>
</dbReference>
<dbReference type="PRINTS" id="PR01071">
    <property type="entry name" value="ACOABIOTINCC"/>
</dbReference>
<sequence length="159" mass="18169">MDIRKIKRLIKLIEESSVSELEFSQGKDSIRISRFISNSYDSIIRKRKNFLSKKNKDIVPKFSVLSDLKENTKSISSNFDIDGHIIRSPMVGTFYRAACPNSKPFVEIGEEVNVGDTLFIIEAMKMMHRIQSDKSGVVQIIFLNDGQPVEFDEPLIVIK</sequence>
<keyword evidence="8 9" id="KW-0092">Biotin</keyword>
<dbReference type="PROSITE" id="PS00188">
    <property type="entry name" value="BIOTIN"/>
    <property type="match status" value="1"/>
</dbReference>
<evidence type="ECO:0000256" key="1">
    <source>
        <dbReference type="ARBA" id="ARBA00003761"/>
    </source>
</evidence>
<evidence type="ECO:0000256" key="2">
    <source>
        <dbReference type="ARBA" id="ARBA00005194"/>
    </source>
</evidence>
<dbReference type="SUPFAM" id="SSF51230">
    <property type="entry name" value="Single hybrid motif"/>
    <property type="match status" value="1"/>
</dbReference>
<organism evidence="11 12">
    <name type="scientific">Candidatus Westeberhardia cardiocondylae</name>
    <dbReference type="NCBI Taxonomy" id="1594731"/>
    <lineage>
        <taxon>Bacteria</taxon>
        <taxon>Pseudomonadati</taxon>
        <taxon>Pseudomonadota</taxon>
        <taxon>Gammaproteobacteria</taxon>
        <taxon>Enterobacterales</taxon>
        <taxon>Enterobacteriaceae</taxon>
        <taxon>ant endosymbionts</taxon>
        <taxon>Candidatus Westeberhardia</taxon>
    </lineage>
</organism>
<keyword evidence="12" id="KW-1185">Reference proteome</keyword>
<dbReference type="CDD" id="cd06850">
    <property type="entry name" value="biotinyl_domain"/>
    <property type="match status" value="1"/>
</dbReference>
<dbReference type="GO" id="GO:0009317">
    <property type="term" value="C:acetyl-CoA carboxylase complex"/>
    <property type="evidence" value="ECO:0007669"/>
    <property type="project" value="InterPro"/>
</dbReference>
<comment type="function">
    <text evidence="1 9">This protein is a component of the acetyl coenzyme A carboxylase complex; first, biotin carboxylase catalyzes the carboxylation of the carrier protein and then the transcarboxylase transfers the carboxyl group to form malonyl-CoA.</text>
</comment>
<name>A0A0H5BX68_9ENTR</name>
<dbReference type="NCBIfam" id="TIGR00531">
    <property type="entry name" value="BCCP"/>
    <property type="match status" value="1"/>
</dbReference>
<accession>A0A0H5BX68</accession>
<dbReference type="PANTHER" id="PTHR45266">
    <property type="entry name" value="OXALOACETATE DECARBOXYLASE ALPHA CHAIN"/>
    <property type="match status" value="1"/>
</dbReference>
<dbReference type="FunFam" id="2.40.50.100:FF:000003">
    <property type="entry name" value="Acetyl-CoA carboxylase biotin carboxyl carrier protein"/>
    <property type="match status" value="1"/>
</dbReference>
<keyword evidence="6 9" id="KW-0443">Lipid metabolism</keyword>
<dbReference type="RefSeq" id="WP_281263845.1">
    <property type="nucleotide sequence ID" value="NZ_LN774881.1"/>
</dbReference>
<feature type="domain" description="Lipoyl-binding" evidence="10">
    <location>
        <begin position="76"/>
        <end position="159"/>
    </location>
</feature>
<evidence type="ECO:0000256" key="7">
    <source>
        <dbReference type="ARBA" id="ARBA00023160"/>
    </source>
</evidence>
<dbReference type="InterPro" id="IPR050709">
    <property type="entry name" value="Biotin_Carboxyl_Carrier/Decarb"/>
</dbReference>
<dbReference type="InterPro" id="IPR001882">
    <property type="entry name" value="Biotin_BS"/>
</dbReference>
<dbReference type="Proteomes" id="UP000242753">
    <property type="component" value="Chromosome I"/>
</dbReference>
<dbReference type="Pfam" id="PF00364">
    <property type="entry name" value="Biotin_lipoyl"/>
    <property type="match status" value="1"/>
</dbReference>
<dbReference type="Gene3D" id="2.40.50.100">
    <property type="match status" value="1"/>
</dbReference>
<dbReference type="PANTHER" id="PTHR45266:SF3">
    <property type="entry name" value="OXALOACETATE DECARBOXYLASE ALPHA CHAIN"/>
    <property type="match status" value="1"/>
</dbReference>
<evidence type="ECO:0000256" key="4">
    <source>
        <dbReference type="ARBA" id="ARBA00022516"/>
    </source>
</evidence>
<dbReference type="KEGG" id="wca:WEOB_375"/>
<keyword evidence="4 9" id="KW-0444">Lipid biosynthesis</keyword>
<dbReference type="InterPro" id="IPR000089">
    <property type="entry name" value="Biotin_lipoyl"/>
</dbReference>
<dbReference type="InterPro" id="IPR011053">
    <property type="entry name" value="Single_hybrid_motif"/>
</dbReference>
<dbReference type="InterPro" id="IPR001249">
    <property type="entry name" value="AcCoA_biotinCC"/>
</dbReference>
<comment type="pathway">
    <text evidence="2 9">Lipid metabolism; fatty acid biosynthesis.</text>
</comment>
<evidence type="ECO:0000313" key="12">
    <source>
        <dbReference type="Proteomes" id="UP000242753"/>
    </source>
</evidence>
<proteinExistence type="predicted"/>
<evidence type="ECO:0000256" key="8">
    <source>
        <dbReference type="ARBA" id="ARBA00023267"/>
    </source>
</evidence>
<evidence type="ECO:0000259" key="10">
    <source>
        <dbReference type="PROSITE" id="PS50968"/>
    </source>
</evidence>
<evidence type="ECO:0000313" key="11">
    <source>
        <dbReference type="EMBL" id="CEN32303.1"/>
    </source>
</evidence>
<evidence type="ECO:0000256" key="6">
    <source>
        <dbReference type="ARBA" id="ARBA00023098"/>
    </source>
</evidence>
<keyword evidence="7 9" id="KW-0275">Fatty acid biosynthesis</keyword>
<dbReference type="UniPathway" id="UPA00094"/>
<protein>
    <recommendedName>
        <fullName evidence="3 9">Biotin carboxyl carrier protein of acetyl-CoA carboxylase</fullName>
    </recommendedName>
</protein>
<gene>
    <name evidence="11" type="primary">accB</name>
    <name evidence="11" type="ORF">WEOB_375</name>
</gene>